<evidence type="ECO:0000313" key="1">
    <source>
        <dbReference type="EMBL" id="TWR26202.1"/>
    </source>
</evidence>
<dbReference type="OrthoDB" id="836928at2"/>
<sequence length="245" mass="26924">MTEARQNIIERLQKDILGWQGFVSPAVGEQKGIGLGPVETAFPNGVFPTGNIHEMLCGQQEQAAATSGLMMGILSVLMKNGGACIWISTGRKFFPASAHQFGVAAHRLVFVDTQRERDTLWAMEEALKCESIAAVVAEVNDLSFAQSRRLQLVVEASKVTGFVMRSNLQKLSTTTCVARWQVTPLPSQTEGDLPGVGFPCWQVQLLRVRNGLPGTWQLSWSDQGFTWGTEQEPQIEYTDVQLQVG</sequence>
<dbReference type="AlphaFoldDB" id="A0A563U4F5"/>
<protein>
    <submittedName>
        <fullName evidence="1">Error-prone repair protein ImuA</fullName>
    </submittedName>
</protein>
<reference evidence="1 2" key="1">
    <citation type="submission" date="2019-07" db="EMBL/GenBank/DDBJ databases">
        <authorList>
            <person name="Kim J."/>
        </authorList>
    </citation>
    <scope>NUCLEOTIDE SEQUENCE [LARGE SCALE GENOMIC DNA]</scope>
    <source>
        <strain evidence="1 2">MJ1a</strain>
    </source>
</reference>
<comment type="caution">
    <text evidence="1">The sequence shown here is derived from an EMBL/GenBank/DDBJ whole genome shotgun (WGS) entry which is preliminary data.</text>
</comment>
<dbReference type="SUPFAM" id="SSF52540">
    <property type="entry name" value="P-loop containing nucleoside triphosphate hydrolases"/>
    <property type="match status" value="1"/>
</dbReference>
<dbReference type="Proteomes" id="UP000318010">
    <property type="component" value="Unassembled WGS sequence"/>
</dbReference>
<gene>
    <name evidence="1" type="ORF">FPZ42_11280</name>
</gene>
<proteinExistence type="predicted"/>
<dbReference type="Gene3D" id="3.40.50.300">
    <property type="entry name" value="P-loop containing nucleotide triphosphate hydrolases"/>
    <property type="match status" value="1"/>
</dbReference>
<accession>A0A563U4F5</accession>
<evidence type="ECO:0000313" key="2">
    <source>
        <dbReference type="Proteomes" id="UP000318010"/>
    </source>
</evidence>
<dbReference type="EMBL" id="VOEI01000003">
    <property type="protein sequence ID" value="TWR26202.1"/>
    <property type="molecule type" value="Genomic_DNA"/>
</dbReference>
<dbReference type="RefSeq" id="WP_146271400.1">
    <property type="nucleotide sequence ID" value="NZ_VOEI01000003.1"/>
</dbReference>
<organism evidence="1 2">
    <name type="scientific">Mucilaginibacter achroorhodeus</name>
    <dbReference type="NCBI Taxonomy" id="2599294"/>
    <lineage>
        <taxon>Bacteria</taxon>
        <taxon>Pseudomonadati</taxon>
        <taxon>Bacteroidota</taxon>
        <taxon>Sphingobacteriia</taxon>
        <taxon>Sphingobacteriales</taxon>
        <taxon>Sphingobacteriaceae</taxon>
        <taxon>Mucilaginibacter</taxon>
    </lineage>
</organism>
<keyword evidence="2" id="KW-1185">Reference proteome</keyword>
<name>A0A563U4F5_9SPHI</name>
<dbReference type="InterPro" id="IPR027417">
    <property type="entry name" value="P-loop_NTPase"/>
</dbReference>